<organism evidence="5 6">
    <name type="scientific">Microbacterium ulmi</name>
    <dbReference type="NCBI Taxonomy" id="179095"/>
    <lineage>
        <taxon>Bacteria</taxon>
        <taxon>Bacillati</taxon>
        <taxon>Actinomycetota</taxon>
        <taxon>Actinomycetes</taxon>
        <taxon>Micrococcales</taxon>
        <taxon>Microbacteriaceae</taxon>
        <taxon>Microbacterium</taxon>
    </lineage>
</organism>
<dbReference type="EMBL" id="JABEMB010000011">
    <property type="protein sequence ID" value="NNH04014.1"/>
    <property type="molecule type" value="Genomic_DNA"/>
</dbReference>
<dbReference type="PANTHER" id="PTHR30146">
    <property type="entry name" value="LACI-RELATED TRANSCRIPTIONAL REPRESSOR"/>
    <property type="match status" value="1"/>
</dbReference>
<dbReference type="Gene3D" id="3.40.50.2300">
    <property type="match status" value="1"/>
</dbReference>
<dbReference type="Gene3D" id="1.10.260.40">
    <property type="entry name" value="lambda repressor-like DNA-binding domains"/>
    <property type="match status" value="1"/>
</dbReference>
<dbReference type="InterPro" id="IPR010982">
    <property type="entry name" value="Lambda_DNA-bd_dom_sf"/>
</dbReference>
<dbReference type="RefSeq" id="WP_167036696.1">
    <property type="nucleotide sequence ID" value="NZ_BAAANA010000001.1"/>
</dbReference>
<evidence type="ECO:0000259" key="4">
    <source>
        <dbReference type="PROSITE" id="PS50932"/>
    </source>
</evidence>
<sequence>MSRATVSYVLNDTPNKSISDATRRLVLSTADRLGHVPHAPARALRSGKSDIVVALVPGFTLGAVTDTILEQLDRALTKKQMALLVHRHAGDERPLARLLSLVLPSVVVSLGGMSSPDKNSLSNSTVKLLDLRSIVSHHTIGRMQVEYLQSIGHTRLGYAFPADPALIPIATERLAGVRDEARAHGLPEPLVIDMGFDIGDAERAIARWRKEGITAVCAHNDALAAVIVSTLDTNGMDERDLAVIGVDNSQVSEHRLTTISIEVDELSRRVSEAVLCLVDDRVVPEPGPEPLFRLVRRTSA</sequence>
<evidence type="ECO:0000256" key="1">
    <source>
        <dbReference type="ARBA" id="ARBA00023015"/>
    </source>
</evidence>
<protein>
    <submittedName>
        <fullName evidence="5">LacI family DNA-binding transcriptional regulator</fullName>
    </submittedName>
</protein>
<evidence type="ECO:0000313" key="5">
    <source>
        <dbReference type="EMBL" id="NNH04014.1"/>
    </source>
</evidence>
<dbReference type="PANTHER" id="PTHR30146:SF153">
    <property type="entry name" value="LACTOSE OPERON REPRESSOR"/>
    <property type="match status" value="1"/>
</dbReference>
<dbReference type="AlphaFoldDB" id="A0A7Y2M1E1"/>
<dbReference type="GO" id="GO:0003700">
    <property type="term" value="F:DNA-binding transcription factor activity"/>
    <property type="evidence" value="ECO:0007669"/>
    <property type="project" value="TreeGrafter"/>
</dbReference>
<proteinExistence type="predicted"/>
<keyword evidence="6" id="KW-1185">Reference proteome</keyword>
<keyword evidence="1" id="KW-0805">Transcription regulation</keyword>
<keyword evidence="3" id="KW-0804">Transcription</keyword>
<evidence type="ECO:0000256" key="3">
    <source>
        <dbReference type="ARBA" id="ARBA00023163"/>
    </source>
</evidence>
<dbReference type="InterPro" id="IPR028082">
    <property type="entry name" value="Peripla_BP_I"/>
</dbReference>
<gene>
    <name evidence="5" type="ORF">HLA99_09160</name>
</gene>
<comment type="caution">
    <text evidence="5">The sequence shown here is derived from an EMBL/GenBank/DDBJ whole genome shotgun (WGS) entry which is preliminary data.</text>
</comment>
<dbReference type="CDD" id="cd01392">
    <property type="entry name" value="HTH_LacI"/>
    <property type="match status" value="1"/>
</dbReference>
<dbReference type="InterPro" id="IPR046335">
    <property type="entry name" value="LacI/GalR-like_sensor"/>
</dbReference>
<dbReference type="SUPFAM" id="SSF53822">
    <property type="entry name" value="Periplasmic binding protein-like I"/>
    <property type="match status" value="1"/>
</dbReference>
<dbReference type="SUPFAM" id="SSF47413">
    <property type="entry name" value="lambda repressor-like DNA-binding domains"/>
    <property type="match status" value="1"/>
</dbReference>
<keyword evidence="2 5" id="KW-0238">DNA-binding</keyword>
<dbReference type="PROSITE" id="PS50932">
    <property type="entry name" value="HTH_LACI_2"/>
    <property type="match status" value="1"/>
</dbReference>
<dbReference type="InterPro" id="IPR000843">
    <property type="entry name" value="HTH_LacI"/>
</dbReference>
<evidence type="ECO:0000313" key="6">
    <source>
        <dbReference type="Proteomes" id="UP000543598"/>
    </source>
</evidence>
<dbReference type="Pfam" id="PF13377">
    <property type="entry name" value="Peripla_BP_3"/>
    <property type="match status" value="1"/>
</dbReference>
<feature type="domain" description="HTH lacI-type" evidence="4">
    <location>
        <begin position="1"/>
        <end position="46"/>
    </location>
</feature>
<dbReference type="SMART" id="SM00354">
    <property type="entry name" value="HTH_LACI"/>
    <property type="match status" value="1"/>
</dbReference>
<evidence type="ECO:0000256" key="2">
    <source>
        <dbReference type="ARBA" id="ARBA00023125"/>
    </source>
</evidence>
<dbReference type="GO" id="GO:0000976">
    <property type="term" value="F:transcription cis-regulatory region binding"/>
    <property type="evidence" value="ECO:0007669"/>
    <property type="project" value="TreeGrafter"/>
</dbReference>
<dbReference type="Proteomes" id="UP000543598">
    <property type="component" value="Unassembled WGS sequence"/>
</dbReference>
<reference evidence="5 6" key="1">
    <citation type="submission" date="2020-05" db="EMBL/GenBank/DDBJ databases">
        <title>MicrobeNet Type strains.</title>
        <authorList>
            <person name="Nicholson A.C."/>
        </authorList>
    </citation>
    <scope>NUCLEOTIDE SEQUENCE [LARGE SCALE GENOMIC DNA]</scope>
    <source>
        <strain evidence="5 6">JCM 14282</strain>
    </source>
</reference>
<name>A0A7Y2M1E1_9MICO</name>
<accession>A0A7Y2M1E1</accession>